<organism evidence="2 3">
    <name type="scientific">Fulvivirga imtechensis AK7</name>
    <dbReference type="NCBI Taxonomy" id="1237149"/>
    <lineage>
        <taxon>Bacteria</taxon>
        <taxon>Pseudomonadati</taxon>
        <taxon>Bacteroidota</taxon>
        <taxon>Cytophagia</taxon>
        <taxon>Cytophagales</taxon>
        <taxon>Fulvivirgaceae</taxon>
        <taxon>Fulvivirga</taxon>
    </lineage>
</organism>
<feature type="transmembrane region" description="Helical" evidence="1">
    <location>
        <begin position="144"/>
        <end position="161"/>
    </location>
</feature>
<dbReference type="AlphaFoldDB" id="L8JGU6"/>
<accession>L8JGU6</accession>
<dbReference type="Proteomes" id="UP000011135">
    <property type="component" value="Unassembled WGS sequence"/>
</dbReference>
<name>L8JGU6_9BACT</name>
<reference evidence="2 3" key="1">
    <citation type="submission" date="2012-12" db="EMBL/GenBank/DDBJ databases">
        <title>Genome assembly of Fulvivirga imtechensis AK7.</title>
        <authorList>
            <person name="Nupur N."/>
            <person name="Khatri I."/>
            <person name="Kumar R."/>
            <person name="Subramanian S."/>
            <person name="Pinnaka A."/>
        </authorList>
    </citation>
    <scope>NUCLEOTIDE SEQUENCE [LARGE SCALE GENOMIC DNA]</scope>
    <source>
        <strain evidence="2 3">AK7</strain>
    </source>
</reference>
<keyword evidence="1" id="KW-0812">Transmembrane</keyword>
<protein>
    <submittedName>
        <fullName evidence="2">Uncharacterized protein</fullName>
    </submittedName>
</protein>
<evidence type="ECO:0000313" key="3">
    <source>
        <dbReference type="Proteomes" id="UP000011135"/>
    </source>
</evidence>
<comment type="caution">
    <text evidence="2">The sequence shown here is derived from an EMBL/GenBank/DDBJ whole genome shotgun (WGS) entry which is preliminary data.</text>
</comment>
<evidence type="ECO:0000256" key="1">
    <source>
        <dbReference type="SAM" id="Phobius"/>
    </source>
</evidence>
<gene>
    <name evidence="2" type="ORF">C900_01206</name>
</gene>
<proteinExistence type="predicted"/>
<sequence length="165" mass="18692">MSSGFGQRASLWGRYGLTEGEGEQKQGLWSGLFTIAPQGYINQKGHGNSRGEERMASKGRKMQGGAPFIFLPLFLLSTEKIKENDLAVFRTAALTTHRKHTALPCCFLGVAKCPIKKHLSIQEGGFVRWVLYLNIHNGFSWHHLIKFLISHFIGCYLWYFSSFNH</sequence>
<keyword evidence="1" id="KW-1133">Transmembrane helix</keyword>
<dbReference type="EMBL" id="AMZN01000154">
    <property type="protein sequence ID" value="ELR68045.1"/>
    <property type="molecule type" value="Genomic_DNA"/>
</dbReference>
<keyword evidence="3" id="KW-1185">Reference proteome</keyword>
<evidence type="ECO:0000313" key="2">
    <source>
        <dbReference type="EMBL" id="ELR68045.1"/>
    </source>
</evidence>
<keyword evidence="1" id="KW-0472">Membrane</keyword>